<gene>
    <name evidence="2" type="ORF">ACFQVD_37200</name>
</gene>
<name>A0ABW2TDB6_9ACTN</name>
<evidence type="ECO:0000313" key="3">
    <source>
        <dbReference type="Proteomes" id="UP001596514"/>
    </source>
</evidence>
<sequence length="41" mass="4308">MTQDPPGSPPPQADDNVTVSQSGTRATMSTVVMLKEPPELP</sequence>
<organism evidence="2 3">
    <name type="scientific">Streptosporangium amethystogenes subsp. fukuiense</name>
    <dbReference type="NCBI Taxonomy" id="698418"/>
    <lineage>
        <taxon>Bacteria</taxon>
        <taxon>Bacillati</taxon>
        <taxon>Actinomycetota</taxon>
        <taxon>Actinomycetes</taxon>
        <taxon>Streptosporangiales</taxon>
        <taxon>Streptosporangiaceae</taxon>
        <taxon>Streptosporangium</taxon>
    </lineage>
</organism>
<proteinExistence type="predicted"/>
<evidence type="ECO:0000313" key="2">
    <source>
        <dbReference type="EMBL" id="MFC7605754.1"/>
    </source>
</evidence>
<feature type="compositionally biased region" description="Pro residues" evidence="1">
    <location>
        <begin position="1"/>
        <end position="12"/>
    </location>
</feature>
<dbReference type="EMBL" id="JBHTEE010000001">
    <property type="protein sequence ID" value="MFC7605754.1"/>
    <property type="molecule type" value="Genomic_DNA"/>
</dbReference>
<comment type="caution">
    <text evidence="2">The sequence shown here is derived from an EMBL/GenBank/DDBJ whole genome shotgun (WGS) entry which is preliminary data.</text>
</comment>
<keyword evidence="3" id="KW-1185">Reference proteome</keyword>
<dbReference type="Proteomes" id="UP001596514">
    <property type="component" value="Unassembled WGS sequence"/>
</dbReference>
<feature type="region of interest" description="Disordered" evidence="1">
    <location>
        <begin position="1"/>
        <end position="41"/>
    </location>
</feature>
<dbReference type="RefSeq" id="WP_343964695.1">
    <property type="nucleotide sequence ID" value="NZ_BAAAGK010000024.1"/>
</dbReference>
<feature type="compositionally biased region" description="Polar residues" evidence="1">
    <location>
        <begin position="15"/>
        <end position="30"/>
    </location>
</feature>
<accession>A0ABW2TDB6</accession>
<protein>
    <submittedName>
        <fullName evidence="2">Uncharacterized protein</fullName>
    </submittedName>
</protein>
<evidence type="ECO:0000256" key="1">
    <source>
        <dbReference type="SAM" id="MobiDB-lite"/>
    </source>
</evidence>
<reference evidence="3" key="1">
    <citation type="journal article" date="2019" name="Int. J. Syst. Evol. Microbiol.">
        <title>The Global Catalogue of Microorganisms (GCM) 10K type strain sequencing project: providing services to taxonomists for standard genome sequencing and annotation.</title>
        <authorList>
            <consortium name="The Broad Institute Genomics Platform"/>
            <consortium name="The Broad Institute Genome Sequencing Center for Infectious Disease"/>
            <person name="Wu L."/>
            <person name="Ma J."/>
        </authorList>
    </citation>
    <scope>NUCLEOTIDE SEQUENCE [LARGE SCALE GENOMIC DNA]</scope>
    <source>
        <strain evidence="3">JCM 10083</strain>
    </source>
</reference>